<dbReference type="GO" id="GO:0009306">
    <property type="term" value="P:protein secretion"/>
    <property type="evidence" value="ECO:0007669"/>
    <property type="project" value="TreeGrafter"/>
</dbReference>
<dbReference type="FunCoup" id="D8LYR4">
    <property type="interactions" value="71"/>
</dbReference>
<comment type="similarity">
    <text evidence="2 6">Belongs to the TVP23 family.</text>
</comment>
<gene>
    <name evidence="7" type="ORF">GSBLH_T00000999001</name>
</gene>
<protein>
    <recommendedName>
        <fullName evidence="6">Golgi apparatus membrane protein TVP23 homolog</fullName>
    </recommendedName>
</protein>
<evidence type="ECO:0000256" key="1">
    <source>
        <dbReference type="ARBA" id="ARBA00004141"/>
    </source>
</evidence>
<evidence type="ECO:0000256" key="2">
    <source>
        <dbReference type="ARBA" id="ARBA00005467"/>
    </source>
</evidence>
<dbReference type="AlphaFoldDB" id="D8LYR4"/>
<name>D8LYR4_BLAHO</name>
<dbReference type="InParanoid" id="D8LYR4"/>
<evidence type="ECO:0000256" key="3">
    <source>
        <dbReference type="ARBA" id="ARBA00022692"/>
    </source>
</evidence>
<reference evidence="7" key="1">
    <citation type="submission" date="2010-02" db="EMBL/GenBank/DDBJ databases">
        <title>Sequencing and annotation of the Blastocystis hominis genome.</title>
        <authorList>
            <person name="Wincker P."/>
        </authorList>
    </citation>
    <scope>NUCLEOTIDE SEQUENCE</scope>
    <source>
        <strain evidence="7">Singapore isolate B</strain>
    </source>
</reference>
<keyword evidence="4 6" id="KW-1133">Transmembrane helix</keyword>
<keyword evidence="8" id="KW-1185">Reference proteome</keyword>
<dbReference type="InterPro" id="IPR008564">
    <property type="entry name" value="TVP23-like"/>
</dbReference>
<keyword evidence="5 6" id="KW-0472">Membrane</keyword>
<accession>D8LYR4</accession>
<comment type="subcellular location">
    <subcellularLocation>
        <location evidence="1 6">Membrane</location>
        <topology evidence="1 6">Multi-pass membrane protein</topology>
    </subcellularLocation>
</comment>
<evidence type="ECO:0000313" key="8">
    <source>
        <dbReference type="Proteomes" id="UP000008312"/>
    </source>
</evidence>
<keyword evidence="3 6" id="KW-0812">Transmembrane</keyword>
<feature type="transmembrane region" description="Helical" evidence="6">
    <location>
        <begin position="124"/>
        <end position="144"/>
    </location>
</feature>
<dbReference type="GO" id="GO:0000139">
    <property type="term" value="C:Golgi membrane"/>
    <property type="evidence" value="ECO:0007669"/>
    <property type="project" value="TreeGrafter"/>
</dbReference>
<dbReference type="EMBL" id="FN668639">
    <property type="protein sequence ID" value="CBK20719.2"/>
    <property type="molecule type" value="Genomic_DNA"/>
</dbReference>
<dbReference type="Proteomes" id="UP000008312">
    <property type="component" value="Unassembled WGS sequence"/>
</dbReference>
<feature type="transmembrane region" description="Helical" evidence="6">
    <location>
        <begin position="150"/>
        <end position="170"/>
    </location>
</feature>
<dbReference type="PANTHER" id="PTHR13019">
    <property type="entry name" value="GOLGI APPARATUS MEMBRANE PROTEIN TVP23"/>
    <property type="match status" value="1"/>
</dbReference>
<dbReference type="GeneID" id="24918283"/>
<sequence length="215" mass="24295">MSVKEDNPFLPDVEIADETVSVSVIGDSFNNSSHPIACFFHCSFKACAILFYLFGGLFLSDYMVQLVIVLLMHTMDFYVVKNFSGRYLVGLRWWSVISPDGLSNTFRFEKTNHPEKVTKADSRIFWSFQVLNTAIWLLFVIFCIFGLRLIWLFVTLVGCSLSAYNLYAYIQAAKNSNTAMSMFTFIPKAVTQKAVEAVGSAAMSVAKSTFMNRQK</sequence>
<dbReference type="OrthoDB" id="2151161at2759"/>
<dbReference type="Pfam" id="PF05832">
    <property type="entry name" value="DUF846"/>
    <property type="match status" value="1"/>
</dbReference>
<evidence type="ECO:0000256" key="4">
    <source>
        <dbReference type="ARBA" id="ARBA00022989"/>
    </source>
</evidence>
<evidence type="ECO:0000313" key="7">
    <source>
        <dbReference type="EMBL" id="CBK20719.2"/>
    </source>
</evidence>
<proteinExistence type="inferred from homology"/>
<dbReference type="RefSeq" id="XP_012894767.1">
    <property type="nucleotide sequence ID" value="XM_013039313.1"/>
</dbReference>
<organism evidence="7">
    <name type="scientific">Blastocystis hominis</name>
    <dbReference type="NCBI Taxonomy" id="12968"/>
    <lineage>
        <taxon>Eukaryota</taxon>
        <taxon>Sar</taxon>
        <taxon>Stramenopiles</taxon>
        <taxon>Bigyra</taxon>
        <taxon>Opalozoa</taxon>
        <taxon>Opalinata</taxon>
        <taxon>Blastocystidae</taxon>
        <taxon>Blastocystis</taxon>
    </lineage>
</organism>
<dbReference type="PANTHER" id="PTHR13019:SF25">
    <property type="entry name" value="GOLGI APPARATUS MEMBRANE PROTEIN TVP23 HOMOLOG"/>
    <property type="match status" value="1"/>
</dbReference>
<evidence type="ECO:0000256" key="6">
    <source>
        <dbReference type="RuleBase" id="RU361206"/>
    </source>
</evidence>
<evidence type="ECO:0000256" key="5">
    <source>
        <dbReference type="ARBA" id="ARBA00023136"/>
    </source>
</evidence>
<feature type="transmembrane region" description="Helical" evidence="6">
    <location>
        <begin position="49"/>
        <end position="72"/>
    </location>
</feature>
<dbReference type="OMA" id="DDSHPIM"/>
<dbReference type="GO" id="GO:0016192">
    <property type="term" value="P:vesicle-mediated transport"/>
    <property type="evidence" value="ECO:0007669"/>
    <property type="project" value="TreeGrafter"/>
</dbReference>